<reference evidence="4 5" key="1">
    <citation type="submission" date="2019-08" db="EMBL/GenBank/DDBJ databases">
        <title>Draft genome sequences of two oriental melons (Cucumis melo L. var makuwa).</title>
        <authorList>
            <person name="Kwon S.-Y."/>
        </authorList>
    </citation>
    <scope>NUCLEOTIDE SEQUENCE [LARGE SCALE GENOMIC DNA]</scope>
    <source>
        <strain evidence="5">cv. Chang Bougi</strain>
        <strain evidence="4">cv. SW 3</strain>
        <tissue evidence="2">Leaf</tissue>
    </source>
</reference>
<dbReference type="AlphaFoldDB" id="A0A5A7VAK4"/>
<dbReference type="InterPro" id="IPR005162">
    <property type="entry name" value="Retrotrans_gag_dom"/>
</dbReference>
<dbReference type="Pfam" id="PF03732">
    <property type="entry name" value="Retrotrans_gag"/>
    <property type="match status" value="1"/>
</dbReference>
<sequence>MCTLCSSKTSIVLGVPLDSPKTGDVPTKSHIAHVQECASLGEICRHVEVHVEVVGEAEELDVSSRKNNQLYKLPTLQHLSLIQTLLQWSKDDPTKVQIWLTFVETLFSLRYAKQQEFLDLKQGDMTVEKFYVEFDMLSRFAPDVVRDEAVRIDKFVSFEKIVNPMFKEEGRVAAYHSATEESEVVEFVISASNQGI</sequence>
<name>A0A5A7VAK4_CUCMM</name>
<feature type="domain" description="Retrotransposon gag" evidence="1">
    <location>
        <begin position="96"/>
        <end position="156"/>
    </location>
</feature>
<dbReference type="Proteomes" id="UP000321947">
    <property type="component" value="Unassembled WGS sequence"/>
</dbReference>
<gene>
    <name evidence="3" type="ORF">E5676_scaffold132G00170</name>
    <name evidence="2" type="ORF">E6C27_scaffold382G00190</name>
</gene>
<dbReference type="OrthoDB" id="2272416at2759"/>
<dbReference type="GO" id="GO:0008233">
    <property type="term" value="F:peptidase activity"/>
    <property type="evidence" value="ECO:0007669"/>
    <property type="project" value="UniProtKB-KW"/>
</dbReference>
<evidence type="ECO:0000313" key="2">
    <source>
        <dbReference type="EMBL" id="KAA0062701.1"/>
    </source>
</evidence>
<keyword evidence="2" id="KW-0645">Protease</keyword>
<organism evidence="2 4">
    <name type="scientific">Cucumis melo var. makuwa</name>
    <name type="common">Oriental melon</name>
    <dbReference type="NCBI Taxonomy" id="1194695"/>
    <lineage>
        <taxon>Eukaryota</taxon>
        <taxon>Viridiplantae</taxon>
        <taxon>Streptophyta</taxon>
        <taxon>Embryophyta</taxon>
        <taxon>Tracheophyta</taxon>
        <taxon>Spermatophyta</taxon>
        <taxon>Magnoliopsida</taxon>
        <taxon>eudicotyledons</taxon>
        <taxon>Gunneridae</taxon>
        <taxon>Pentapetalae</taxon>
        <taxon>rosids</taxon>
        <taxon>fabids</taxon>
        <taxon>Cucurbitales</taxon>
        <taxon>Cucurbitaceae</taxon>
        <taxon>Benincaseae</taxon>
        <taxon>Cucumis</taxon>
    </lineage>
</organism>
<dbReference type="Proteomes" id="UP000321393">
    <property type="component" value="Unassembled WGS sequence"/>
</dbReference>
<comment type="caution">
    <text evidence="2">The sequence shown here is derived from an EMBL/GenBank/DDBJ whole genome shotgun (WGS) entry which is preliminary data.</text>
</comment>
<evidence type="ECO:0000313" key="3">
    <source>
        <dbReference type="EMBL" id="TYK20598.1"/>
    </source>
</evidence>
<dbReference type="EMBL" id="SSTD01006162">
    <property type="protein sequence ID" value="TYK20598.1"/>
    <property type="molecule type" value="Genomic_DNA"/>
</dbReference>
<accession>A0A5A7VAK4</accession>
<dbReference type="GO" id="GO:0006508">
    <property type="term" value="P:proteolysis"/>
    <property type="evidence" value="ECO:0007669"/>
    <property type="project" value="UniProtKB-KW"/>
</dbReference>
<evidence type="ECO:0000313" key="5">
    <source>
        <dbReference type="Proteomes" id="UP000321947"/>
    </source>
</evidence>
<evidence type="ECO:0000313" key="4">
    <source>
        <dbReference type="Proteomes" id="UP000321393"/>
    </source>
</evidence>
<evidence type="ECO:0000259" key="1">
    <source>
        <dbReference type="Pfam" id="PF03732"/>
    </source>
</evidence>
<proteinExistence type="predicted"/>
<protein>
    <submittedName>
        <fullName evidence="2">Gag protease polyprotein</fullName>
    </submittedName>
</protein>
<keyword evidence="2" id="KW-0378">Hydrolase</keyword>
<dbReference type="EMBL" id="SSTE01004182">
    <property type="protein sequence ID" value="KAA0062701.1"/>
    <property type="molecule type" value="Genomic_DNA"/>
</dbReference>